<comment type="subcellular location">
    <subcellularLocation>
        <location evidence="2">Cytoplasm</location>
    </subcellularLocation>
</comment>
<dbReference type="OMA" id="LEYNMPS"/>
<dbReference type="EMBL" id="AAZO01004563">
    <property type="status" value="NOT_ANNOTATED_CDS"/>
    <property type="molecule type" value="Genomic_DNA"/>
</dbReference>
<dbReference type="InterPro" id="IPR000834">
    <property type="entry name" value="Peptidase_M14"/>
</dbReference>
<dbReference type="InParanoid" id="E0VQZ7"/>
<dbReference type="eggNOG" id="KOG3641">
    <property type="taxonomic scope" value="Eukaryota"/>
</dbReference>
<evidence type="ECO:0000256" key="8">
    <source>
        <dbReference type="ARBA" id="ARBA00022833"/>
    </source>
</evidence>
<dbReference type="RefSeq" id="XP_002428542.1">
    <property type="nucleotide sequence ID" value="XM_002428497.1"/>
</dbReference>
<evidence type="ECO:0000256" key="1">
    <source>
        <dbReference type="ARBA" id="ARBA00001947"/>
    </source>
</evidence>
<feature type="compositionally biased region" description="Acidic residues" evidence="13">
    <location>
        <begin position="1067"/>
        <end position="1079"/>
    </location>
</feature>
<evidence type="ECO:0000313" key="15">
    <source>
        <dbReference type="EMBL" id="EEB15804.1"/>
    </source>
</evidence>
<dbReference type="Proteomes" id="UP000009046">
    <property type="component" value="Unassembled WGS sequence"/>
</dbReference>
<evidence type="ECO:0000256" key="11">
    <source>
        <dbReference type="ARBA" id="ARBA00026108"/>
    </source>
</evidence>
<name>E0VQZ7_PEDHC</name>
<evidence type="ECO:0000313" key="16">
    <source>
        <dbReference type="EnsemblMetazoa" id="PHUM389880-PA"/>
    </source>
</evidence>
<dbReference type="CTD" id="8237546"/>
<dbReference type="EC" id="3.4.17.24" evidence="11"/>
<evidence type="ECO:0000259" key="14">
    <source>
        <dbReference type="PROSITE" id="PS52035"/>
    </source>
</evidence>
<dbReference type="PANTHER" id="PTHR12756">
    <property type="entry name" value="CYTOSOLIC CARBOXYPEPTIDASE"/>
    <property type="match status" value="1"/>
</dbReference>
<keyword evidence="4" id="KW-0963">Cytoplasm</keyword>
<evidence type="ECO:0000256" key="13">
    <source>
        <dbReference type="SAM" id="MobiDB-lite"/>
    </source>
</evidence>
<keyword evidence="6" id="KW-0479">Metal-binding</keyword>
<feature type="compositionally biased region" description="Low complexity" evidence="13">
    <location>
        <begin position="1056"/>
        <end position="1066"/>
    </location>
</feature>
<dbReference type="OrthoDB" id="10253041at2759"/>
<keyword evidence="9" id="KW-0482">Metalloprotease</keyword>
<dbReference type="GO" id="GO:0008270">
    <property type="term" value="F:zinc ion binding"/>
    <property type="evidence" value="ECO:0007669"/>
    <property type="project" value="InterPro"/>
</dbReference>
<dbReference type="EnsemblMetazoa" id="PHUM389880-RA">
    <property type="protein sequence ID" value="PHUM389880-PA"/>
    <property type="gene ID" value="PHUM389880"/>
</dbReference>
<dbReference type="Gene3D" id="1.25.10.10">
    <property type="entry name" value="Leucine-rich Repeat Variant"/>
    <property type="match status" value="1"/>
</dbReference>
<proteinExistence type="inferred from homology"/>
<dbReference type="GO" id="GO:0005737">
    <property type="term" value="C:cytoplasm"/>
    <property type="evidence" value="ECO:0007669"/>
    <property type="project" value="UniProtKB-SubCell"/>
</dbReference>
<evidence type="ECO:0000256" key="10">
    <source>
        <dbReference type="ARBA" id="ARBA00024524"/>
    </source>
</evidence>
<evidence type="ECO:0000256" key="12">
    <source>
        <dbReference type="PROSITE-ProRule" id="PRU01379"/>
    </source>
</evidence>
<reference evidence="15" key="1">
    <citation type="submission" date="2007-04" db="EMBL/GenBank/DDBJ databases">
        <title>Annotation of Pediculus humanus corporis strain USDA.</title>
        <authorList>
            <person name="Kirkness E."/>
            <person name="Hannick L."/>
            <person name="Hass B."/>
            <person name="Bruggner R."/>
            <person name="Lawson D."/>
            <person name="Bidwell S."/>
            <person name="Joardar V."/>
            <person name="Caler E."/>
            <person name="Walenz B."/>
            <person name="Inman J."/>
            <person name="Schobel S."/>
            <person name="Galinsky K."/>
            <person name="Amedeo P."/>
            <person name="Strausberg R."/>
        </authorList>
    </citation>
    <scope>NUCLEOTIDE SEQUENCE</scope>
    <source>
        <strain evidence="15">USDA</strain>
    </source>
</reference>
<reference evidence="16" key="3">
    <citation type="submission" date="2020-05" db="UniProtKB">
        <authorList>
            <consortium name="EnsemblMetazoa"/>
        </authorList>
    </citation>
    <scope>IDENTIFICATION</scope>
    <source>
        <strain evidence="16">USDA</strain>
    </source>
</reference>
<evidence type="ECO:0000256" key="4">
    <source>
        <dbReference type="ARBA" id="ARBA00022490"/>
    </source>
</evidence>
<dbReference type="PROSITE" id="PS52035">
    <property type="entry name" value="PEPTIDASE_M14"/>
    <property type="match status" value="1"/>
</dbReference>
<dbReference type="Pfam" id="PF25571">
    <property type="entry name" value="TPR_CCP1_N"/>
    <property type="match status" value="1"/>
</dbReference>
<dbReference type="Pfam" id="PF18027">
    <property type="entry name" value="Pepdidase_M14_N"/>
    <property type="match status" value="1"/>
</dbReference>
<feature type="region of interest" description="Disordered" evidence="13">
    <location>
        <begin position="1056"/>
        <end position="1079"/>
    </location>
</feature>
<feature type="domain" description="Peptidase M14" evidence="14">
    <location>
        <begin position="754"/>
        <end position="1039"/>
    </location>
</feature>
<dbReference type="InterPro" id="IPR040626">
    <property type="entry name" value="Pepdidase_M14_N"/>
</dbReference>
<feature type="active site" description="Proton donor/acceptor" evidence="12">
    <location>
        <position position="1000"/>
    </location>
</feature>
<dbReference type="SUPFAM" id="SSF53187">
    <property type="entry name" value="Zn-dependent exopeptidases"/>
    <property type="match status" value="1"/>
</dbReference>
<keyword evidence="7" id="KW-0378">Hydrolase</keyword>
<dbReference type="EMBL" id="AAZO01004561">
    <property type="status" value="NOT_ANNOTATED_CDS"/>
    <property type="molecule type" value="Genomic_DNA"/>
</dbReference>
<dbReference type="Gene3D" id="3.40.630.10">
    <property type="entry name" value="Zn peptidases"/>
    <property type="match status" value="1"/>
</dbReference>
<dbReference type="HOGENOM" id="CLU_007391_0_0_1"/>
<sequence>MEQDSLNEVLLEKLKAYSQKPNESVEGLRNVAARLHSRAASQDKTIKNKTLERIWQKNQGGLTLILYMLETVRDPLTAVSLAGILHECVAAKTGKNRNPAISQLVHLNATQSLTKHLNSLQIKELIPVNDVLIQEIVWTLSQLAQRDSKFSLKSRLLGAVKTFHYFLKAYHNHAKLLYPVLLIVKALSRNSNTATVLAKDGIVATMEKVLSNIGFTPSVKLRLTLNILSYLSKNKICCSRIILSNVLSLILRIFERWERYEGKTKLKICHYSIVTLQRVCYLKHGRKAVRSLSGVSILHKFCQNCPDDKSYDQILSRVCGVVNFCLERKNLPVDEVSNPIKFTLPQISDHTLADKSSFTARDTTPEFDEGDSEDELLEDVEEDGVVQIQGTDPDESKILPQTAVERDEFNQQTEENVAAHSTLNQLKNINKPLIVNKKEKSKTMLSDFYNKCTFLAVDKGRYLTTNIKYLSKEKLHNLDMRFTSSDVSLRNGFRVYSKEDLISLNILRNLHQEHGMLHAYSMIASQVKSVLPFVKVAYPDLMGGEGSGKLEPLSVKDRKVCRQKLLESVEKGFHPSNVSSNVVYDLDNLISSAKNNVTNNKRELFNDDEKKVGAKHTQTHLLFESRFESGNLRKVVQVGPREYELILNSDVNSDRHHNWFYFEVYNMDNSGPYTFNIVNFEKMNSQFNYGMKPILYSVQEALLGRPGWVRAGTDICYFRNSYQKTTGQQKCYFTTTFSITFQHNSDICYIAYHFPYTYSQLLSRIWKWSCSINYAVTYFRAEPLCETLNGNQLPILTITAVDSTKNEFRDRETVFLTARVHPGESNASWIMLGTLQFLLSSHPQAVSLRNRYVFKIVPMLNIEGVINGCARCGLSNEDLNRRWKNPHPILHPEIYHTKGLLEYCCRILKKPPFVFCDFHGHSRKKNVFLYGCANNESWSESDKQQIVSPVEYLLIAHLMKHFCPAFSFSSCKFRVERSREATARVAVWRDFKIKRSYTMESSYCGCDQGIYSGRHLDTVHLKEVGKQFCEALACLHDETTWRLELLLESQEAAANQSDLLESSDSSLDSDEEREVDNES</sequence>
<dbReference type="Pfam" id="PF00246">
    <property type="entry name" value="Peptidase_M14"/>
    <property type="match status" value="1"/>
</dbReference>
<dbReference type="CDD" id="cd06906">
    <property type="entry name" value="M14_Nna1"/>
    <property type="match status" value="1"/>
</dbReference>
<dbReference type="Gene3D" id="2.60.40.3120">
    <property type="match status" value="1"/>
</dbReference>
<dbReference type="SUPFAM" id="SSF48371">
    <property type="entry name" value="ARM repeat"/>
    <property type="match status" value="1"/>
</dbReference>
<dbReference type="InterPro" id="IPR016024">
    <property type="entry name" value="ARM-type_fold"/>
</dbReference>
<evidence type="ECO:0000256" key="3">
    <source>
        <dbReference type="ARBA" id="ARBA00005988"/>
    </source>
</evidence>
<dbReference type="VEuPathDB" id="VectorBase:PHUM389880"/>
<dbReference type="InterPro" id="IPR011989">
    <property type="entry name" value="ARM-like"/>
</dbReference>
<accession>E0VQZ7</accession>
<evidence type="ECO:0000256" key="2">
    <source>
        <dbReference type="ARBA" id="ARBA00004496"/>
    </source>
</evidence>
<dbReference type="KEGG" id="phu:Phum_PHUM389880"/>
<reference evidence="15" key="2">
    <citation type="submission" date="2007-04" db="EMBL/GenBank/DDBJ databases">
        <title>The genome of the human body louse.</title>
        <authorList>
            <consortium name="The Human Body Louse Genome Consortium"/>
            <person name="Kirkness E."/>
            <person name="Walenz B."/>
            <person name="Hass B."/>
            <person name="Bruggner R."/>
            <person name="Strausberg R."/>
        </authorList>
    </citation>
    <scope>NUCLEOTIDE SEQUENCE</scope>
    <source>
        <strain evidence="15">USDA</strain>
    </source>
</reference>
<dbReference type="AlphaFoldDB" id="E0VQZ7"/>
<dbReference type="GO" id="GO:0004181">
    <property type="term" value="F:metallocarboxypeptidase activity"/>
    <property type="evidence" value="ECO:0007669"/>
    <property type="project" value="InterPro"/>
</dbReference>
<evidence type="ECO:0000256" key="7">
    <source>
        <dbReference type="ARBA" id="ARBA00022801"/>
    </source>
</evidence>
<gene>
    <name evidence="16" type="primary">8237546</name>
    <name evidence="15" type="ORF">Phum_PHUM389880</name>
</gene>
<organism>
    <name type="scientific">Pediculus humanus subsp. corporis</name>
    <name type="common">Body louse</name>
    <dbReference type="NCBI Taxonomy" id="121224"/>
    <lineage>
        <taxon>Eukaryota</taxon>
        <taxon>Metazoa</taxon>
        <taxon>Ecdysozoa</taxon>
        <taxon>Arthropoda</taxon>
        <taxon>Hexapoda</taxon>
        <taxon>Insecta</taxon>
        <taxon>Pterygota</taxon>
        <taxon>Neoptera</taxon>
        <taxon>Paraneoptera</taxon>
        <taxon>Psocodea</taxon>
        <taxon>Troctomorpha</taxon>
        <taxon>Phthiraptera</taxon>
        <taxon>Anoplura</taxon>
        <taxon>Pediculidae</taxon>
        <taxon>Pediculus</taxon>
    </lineage>
</organism>
<dbReference type="GeneID" id="8237546"/>
<evidence type="ECO:0000256" key="6">
    <source>
        <dbReference type="ARBA" id="ARBA00022723"/>
    </source>
</evidence>
<dbReference type="PANTHER" id="PTHR12756:SF11">
    <property type="entry name" value="CYTOSOLIC CARBOXYPEPTIDASE 1"/>
    <property type="match status" value="1"/>
</dbReference>
<dbReference type="GO" id="GO:0006508">
    <property type="term" value="P:proteolysis"/>
    <property type="evidence" value="ECO:0007669"/>
    <property type="project" value="UniProtKB-KW"/>
</dbReference>
<dbReference type="EMBL" id="AAZO01004562">
    <property type="status" value="NOT_ANNOTATED_CDS"/>
    <property type="molecule type" value="Genomic_DNA"/>
</dbReference>
<keyword evidence="5" id="KW-0645">Protease</keyword>
<evidence type="ECO:0000256" key="5">
    <source>
        <dbReference type="ARBA" id="ARBA00022670"/>
    </source>
</evidence>
<comment type="similarity">
    <text evidence="3 12">Belongs to the peptidase M14 family.</text>
</comment>
<evidence type="ECO:0000256" key="9">
    <source>
        <dbReference type="ARBA" id="ARBA00023049"/>
    </source>
</evidence>
<dbReference type="InterPro" id="IPR033852">
    <property type="entry name" value="CBPC1/4"/>
</dbReference>
<keyword evidence="8" id="KW-0862">Zinc</keyword>
<comment type="catalytic activity">
    <reaction evidence="10">
        <text>C-terminal L-alpha-aminoacyl-L-glutamyl-L-glutamyl-[tubulin] + H2O = C-terminal L-alpha-aminoacyl-L-glutamyl-[tubulin] + L-glutamate</text>
        <dbReference type="Rhea" id="RHEA:63792"/>
        <dbReference type="Rhea" id="RHEA-COMP:16435"/>
        <dbReference type="Rhea" id="RHEA-COMP:16436"/>
        <dbReference type="ChEBI" id="CHEBI:15377"/>
        <dbReference type="ChEBI" id="CHEBI:29985"/>
        <dbReference type="ChEBI" id="CHEBI:149555"/>
        <dbReference type="ChEBI" id="CHEBI:149556"/>
        <dbReference type="EC" id="3.4.17.24"/>
    </reaction>
    <physiologicalReaction direction="left-to-right" evidence="10">
        <dbReference type="Rhea" id="RHEA:63793"/>
    </physiologicalReaction>
</comment>
<evidence type="ECO:0000313" key="17">
    <source>
        <dbReference type="Proteomes" id="UP000009046"/>
    </source>
</evidence>
<dbReference type="InterPro" id="IPR050821">
    <property type="entry name" value="Cytosolic_carboxypeptidase"/>
</dbReference>
<dbReference type="EMBL" id="DS235442">
    <property type="protein sequence ID" value="EEB15804.1"/>
    <property type="molecule type" value="Genomic_DNA"/>
</dbReference>
<protein>
    <recommendedName>
        <fullName evidence="11">tubulin-glutamate carboxypeptidase</fullName>
        <ecNumber evidence="11">3.4.17.24</ecNumber>
    </recommendedName>
</protein>
<keyword evidence="17" id="KW-1185">Reference proteome</keyword>
<comment type="cofactor">
    <cofactor evidence="1">
        <name>Zn(2+)</name>
        <dbReference type="ChEBI" id="CHEBI:29105"/>
    </cofactor>
</comment>